<dbReference type="EMBL" id="BAAFZP010000001">
    <property type="protein sequence ID" value="GAB1581072.1"/>
    <property type="molecule type" value="Genomic_DNA"/>
</dbReference>
<proteinExistence type="predicted"/>
<gene>
    <name evidence="1" type="ORF">PPNSA23_10150</name>
</gene>
<accession>A0ABQ0GWM6</accession>
<name>A0ABQ0GWM6_9HYPH</name>
<organism evidence="1 2">
    <name type="scientific">Phyllobacterium phragmitis</name>
    <dbReference type="NCBI Taxonomy" id="2670329"/>
    <lineage>
        <taxon>Bacteria</taxon>
        <taxon>Pseudomonadati</taxon>
        <taxon>Pseudomonadota</taxon>
        <taxon>Alphaproteobacteria</taxon>
        <taxon>Hyphomicrobiales</taxon>
        <taxon>Phyllobacteriaceae</taxon>
        <taxon>Phyllobacterium</taxon>
    </lineage>
</organism>
<dbReference type="Proteomes" id="UP001628091">
    <property type="component" value="Unassembled WGS sequence"/>
</dbReference>
<protein>
    <submittedName>
        <fullName evidence="1">Uncharacterized protein</fullName>
    </submittedName>
</protein>
<comment type="caution">
    <text evidence="1">The sequence shown here is derived from an EMBL/GenBank/DDBJ whole genome shotgun (WGS) entry which is preliminary data.</text>
</comment>
<keyword evidence="2" id="KW-1185">Reference proteome</keyword>
<dbReference type="RefSeq" id="WP_407863966.1">
    <property type="nucleotide sequence ID" value="NZ_BAAFZP010000001.1"/>
</dbReference>
<evidence type="ECO:0000313" key="1">
    <source>
        <dbReference type="EMBL" id="GAB1581072.1"/>
    </source>
</evidence>
<reference evidence="1 2" key="1">
    <citation type="submission" date="2024-10" db="EMBL/GenBank/DDBJ databases">
        <title>Isolation, draft genome sequencing and identification of Phyllobacterium sp. NSA23, isolated from leaf soil.</title>
        <authorList>
            <person name="Akita H."/>
        </authorList>
    </citation>
    <scope>NUCLEOTIDE SEQUENCE [LARGE SCALE GENOMIC DNA]</scope>
    <source>
        <strain evidence="1 2">NSA23</strain>
    </source>
</reference>
<evidence type="ECO:0000313" key="2">
    <source>
        <dbReference type="Proteomes" id="UP001628091"/>
    </source>
</evidence>
<sequence>MMKSITDFGFTIDELNVIKKCLTAVVEGPFFDDWEFQTLFGVNRNQVAITLSQWPNIDLEREESLLAITGSIMNLIGYPHGRDALLKKYVSSEELRNLSKKWQECNF</sequence>